<evidence type="ECO:0000313" key="2">
    <source>
        <dbReference type="Proteomes" id="UP000605201"/>
    </source>
</evidence>
<name>A0A8J6TLD0_9BACT</name>
<dbReference type="PANTHER" id="PTHR34235:SF1">
    <property type="entry name" value="SLR0416 PROTEIN"/>
    <property type="match status" value="1"/>
</dbReference>
<evidence type="ECO:0000313" key="1">
    <source>
        <dbReference type="EMBL" id="MBC8431301.1"/>
    </source>
</evidence>
<protein>
    <submittedName>
        <fullName evidence="1">DUF29 family protein</fullName>
    </submittedName>
</protein>
<sequence length="145" mass="16807">MEEIAELRTYLEQGRYSDALTLVGEMDEMSRDDKINKIMSYVEILLIHLIKQHAEKRSVRSWEISIRNSIRAIERSNKRRKAGGCYLTKDELQEAIDEIYQTALDMASLEAFEGQYDELELATKIDEKQIKKEALNLILDGQTPP</sequence>
<dbReference type="Gene3D" id="1.20.1220.20">
    <property type="entry name" value="Uncharcterised protein PF01724"/>
    <property type="match status" value="1"/>
</dbReference>
<organism evidence="1 2">
    <name type="scientific">Candidatus Desulfatibia vada</name>
    <dbReference type="NCBI Taxonomy" id="2841696"/>
    <lineage>
        <taxon>Bacteria</taxon>
        <taxon>Pseudomonadati</taxon>
        <taxon>Thermodesulfobacteriota</taxon>
        <taxon>Desulfobacteria</taxon>
        <taxon>Desulfobacterales</taxon>
        <taxon>Desulfobacterales incertae sedis</taxon>
        <taxon>Candidatus Desulfatibia</taxon>
    </lineage>
</organism>
<gene>
    <name evidence="1" type="ORF">H8D96_05220</name>
</gene>
<dbReference type="Pfam" id="PF01724">
    <property type="entry name" value="DUF29"/>
    <property type="match status" value="1"/>
</dbReference>
<reference evidence="1 2" key="1">
    <citation type="submission" date="2020-08" db="EMBL/GenBank/DDBJ databases">
        <title>Bridging the membrane lipid divide: bacteria of the FCB group superphylum have the potential to synthesize archaeal ether lipids.</title>
        <authorList>
            <person name="Villanueva L."/>
            <person name="Von Meijenfeldt F.A.B."/>
            <person name="Westbye A.B."/>
            <person name="Yadav S."/>
            <person name="Hopmans E.C."/>
            <person name="Dutilh B.E."/>
            <person name="Sinninghe Damste J.S."/>
        </authorList>
    </citation>
    <scope>NUCLEOTIDE SEQUENCE [LARGE SCALE GENOMIC DNA]</scope>
    <source>
        <strain evidence="1">NIOZ-UU17</strain>
    </source>
</reference>
<proteinExistence type="predicted"/>
<comment type="caution">
    <text evidence="1">The sequence shown here is derived from an EMBL/GenBank/DDBJ whole genome shotgun (WGS) entry which is preliminary data.</text>
</comment>
<dbReference type="Proteomes" id="UP000605201">
    <property type="component" value="Unassembled WGS sequence"/>
</dbReference>
<accession>A0A8J6TLD0</accession>
<dbReference type="EMBL" id="JACNIG010000128">
    <property type="protein sequence ID" value="MBC8431301.1"/>
    <property type="molecule type" value="Genomic_DNA"/>
</dbReference>
<dbReference type="AlphaFoldDB" id="A0A8J6TLD0"/>
<dbReference type="InterPro" id="IPR002636">
    <property type="entry name" value="DUF29"/>
</dbReference>
<dbReference type="PANTHER" id="PTHR34235">
    <property type="entry name" value="SLR1203 PROTEIN-RELATED"/>
    <property type="match status" value="1"/>
</dbReference>